<dbReference type="AlphaFoldDB" id="A0AAN0RQ47"/>
<dbReference type="CDD" id="cd04186">
    <property type="entry name" value="GT_2_like_c"/>
    <property type="match status" value="1"/>
</dbReference>
<dbReference type="CDD" id="cd04184">
    <property type="entry name" value="GT2_RfbC_Mx_like"/>
    <property type="match status" value="1"/>
</dbReference>
<name>A0AAN0RQ47_9BURK</name>
<dbReference type="InterPro" id="IPR001173">
    <property type="entry name" value="Glyco_trans_2-like"/>
</dbReference>
<accession>A0AAN0RQ47</accession>
<evidence type="ECO:0000259" key="1">
    <source>
        <dbReference type="Pfam" id="PF00535"/>
    </source>
</evidence>
<sequence>MANFLKKLRRLDPIWYSSEYADVSLSGLAPTEHFRRYGLLLNRKPCEDWVDDEWGDLSENAISVVDNKSHLLLSAAHYQEIQHLKETSWISGGSDPAFIFNENDLNFLSGPGWYEFSIKINVRAASGCAKFYFDFGAGFSESDALAIRYRSGNKNGRLIYIRENVVGLRFDPMEFEGEFSLEWIGIEMLSEEAALSRILAKISASHPRFSARSEPEILAKLIAEIGSTPKPENIFDLYEESFLVDNSSEDYDEWIKRVEQPTLPGPDQVASILADLNRTPIISVIVPVYNTDEKFLRECIQSVIGQSYPHWELCIADDASPKDHVRQVLREYERKDRRIKVAYREENGHISEASNSALSIATGEYIALLDHDDVLAEHALLFVADAINKNKFVQVIYSDEDKINSLGMRFDPHFKCDWNPDLFYSQNYVSHLGVYSRALVEKINGFRQGVEGSQDYDLLLRCLPHVKQSQIVHIPRVLYHWRVLPGSTAMAASEKSYTEVAGIKALKDHFFEIGVSDIEVERGIIPNSYHVKWPLVEPQPLVSLLIPTRDYRKVTEVAVRSILDKTEYRNFEIVIIDNDSVEPETLDFFKEIQESSDKVKVVRYAHPFNYSAINNFGARHASGQILGLVNNDVEVISPGWLTEMVRHVTRKEIGCVGAKLLYSDGSIQHAGVILGIGGVAGHSHKYYPGDHAGYFGRLSLVQNFSAVTAACLLVRREVYDAVEGLNELDLTVAFNDVDFCLRVREKGYRNIWSPYATLFHHESISRGKEDRPEKVKRFNSEVQYMKERWGQKLIDDPCYSKHLSKDRENFTIGL</sequence>
<feature type="domain" description="Glycosyltransferase 2-like" evidence="1">
    <location>
        <begin position="283"/>
        <end position="408"/>
    </location>
</feature>
<proteinExistence type="predicted"/>
<dbReference type="PANTHER" id="PTHR43179">
    <property type="entry name" value="RHAMNOSYLTRANSFERASE WBBL"/>
    <property type="match status" value="1"/>
</dbReference>
<evidence type="ECO:0000313" key="2">
    <source>
        <dbReference type="EMBL" id="AIO31648.1"/>
    </source>
</evidence>
<organism evidence="2 3">
    <name type="scientific">Burkholderia cenocepacia</name>
    <dbReference type="NCBI Taxonomy" id="95486"/>
    <lineage>
        <taxon>Bacteria</taxon>
        <taxon>Pseudomonadati</taxon>
        <taxon>Pseudomonadota</taxon>
        <taxon>Betaproteobacteria</taxon>
        <taxon>Burkholderiales</taxon>
        <taxon>Burkholderiaceae</taxon>
        <taxon>Burkholderia</taxon>
        <taxon>Burkholderia cepacia complex</taxon>
    </lineage>
</organism>
<dbReference type="Pfam" id="PF00535">
    <property type="entry name" value="Glycos_transf_2"/>
    <property type="match status" value="2"/>
</dbReference>
<reference evidence="2 3" key="1">
    <citation type="submission" date="2014-05" db="EMBL/GenBank/DDBJ databases">
        <authorList>
            <person name="Bishop-Lilly K.A."/>
            <person name="Broomall S.M."/>
            <person name="Chain P.S."/>
            <person name="Chertkov O."/>
            <person name="Coyne S.R."/>
            <person name="Daligault H.E."/>
            <person name="Davenport K.W."/>
            <person name="Erkkila T."/>
            <person name="Frey K.G."/>
            <person name="Gibbons H.S."/>
            <person name="Gu W."/>
            <person name="Jaissle J."/>
            <person name="Johnson S.L."/>
            <person name="Koroleva G.I."/>
            <person name="Ladner J.T."/>
            <person name="Lo C.-C."/>
            <person name="Minogue T.D."/>
            <person name="Munk C."/>
            <person name="Palacios G.F."/>
            <person name="Redden C.L."/>
            <person name="Rosenzweig C.N."/>
            <person name="Scholz M.B."/>
            <person name="Teshima H."/>
            <person name="Xu Y."/>
        </authorList>
    </citation>
    <scope>NUCLEOTIDE SEQUENCE [LARGE SCALE GENOMIC DNA]</scope>
    <source>
        <strain evidence="2 3">DDS 22E-1</strain>
    </source>
</reference>
<protein>
    <submittedName>
        <fullName evidence="2">Glycosyl transferase 2 family protein</fullName>
    </submittedName>
</protein>
<dbReference type="SUPFAM" id="SSF53448">
    <property type="entry name" value="Nucleotide-diphospho-sugar transferases"/>
    <property type="match status" value="2"/>
</dbReference>
<dbReference type="Gene3D" id="3.90.550.10">
    <property type="entry name" value="Spore Coat Polysaccharide Biosynthesis Protein SpsA, Chain A"/>
    <property type="match status" value="2"/>
</dbReference>
<dbReference type="EMBL" id="CP007783">
    <property type="protein sequence ID" value="AIO31648.1"/>
    <property type="molecule type" value="Genomic_DNA"/>
</dbReference>
<gene>
    <name evidence="2" type="ORF">DM39_589</name>
</gene>
<dbReference type="PANTHER" id="PTHR43179:SF7">
    <property type="entry name" value="RHAMNOSYLTRANSFERASE WBBL"/>
    <property type="match status" value="1"/>
</dbReference>
<feature type="domain" description="Glycosyltransferase 2-like" evidence="1">
    <location>
        <begin position="543"/>
        <end position="716"/>
    </location>
</feature>
<evidence type="ECO:0000313" key="3">
    <source>
        <dbReference type="Proteomes" id="UP000029413"/>
    </source>
</evidence>
<keyword evidence="2" id="KW-0808">Transferase</keyword>
<dbReference type="GO" id="GO:0016757">
    <property type="term" value="F:glycosyltransferase activity"/>
    <property type="evidence" value="ECO:0007669"/>
    <property type="project" value="UniProtKB-KW"/>
</dbReference>
<dbReference type="KEGG" id="bcen:DM39_589"/>
<keyword evidence="3" id="KW-1185">Reference proteome</keyword>
<dbReference type="Proteomes" id="UP000029413">
    <property type="component" value="Chromosome 1"/>
</dbReference>
<dbReference type="InterPro" id="IPR029044">
    <property type="entry name" value="Nucleotide-diphossugar_trans"/>
</dbReference>